<dbReference type="Proteomes" id="UP000783037">
    <property type="component" value="Unassembled WGS sequence"/>
</dbReference>
<name>A0A8T3VD88_9EURY</name>
<comment type="catalytic activity">
    <reaction evidence="6">
        <text>Endonucleolytic cleavage of RNA, removing 5'-extranucleotides from tRNA precursor.</text>
        <dbReference type="EC" id="3.1.26.5"/>
    </reaction>
</comment>
<keyword evidence="5 6" id="KW-0378">Hydrolase</keyword>
<dbReference type="NCBIfam" id="NF046111">
    <property type="entry name" value="RNaseP3Mthb"/>
    <property type="match status" value="1"/>
</dbReference>
<dbReference type="InterPro" id="IPR016195">
    <property type="entry name" value="Pol/histidinol_Pase-like"/>
</dbReference>
<dbReference type="EC" id="3.1.26.5" evidence="6"/>
<comment type="subcellular location">
    <subcellularLocation>
        <location evidence="6">Cytoplasm</location>
    </subcellularLocation>
</comment>
<evidence type="ECO:0000256" key="3">
    <source>
        <dbReference type="ARBA" id="ARBA00022722"/>
    </source>
</evidence>
<accession>A0A8T3VD88</accession>
<evidence type="ECO:0000256" key="6">
    <source>
        <dbReference type="HAMAP-Rule" id="MF_00756"/>
    </source>
</evidence>
<evidence type="ECO:0000256" key="2">
    <source>
        <dbReference type="ARBA" id="ARBA00022694"/>
    </source>
</evidence>
<evidence type="ECO:0000256" key="5">
    <source>
        <dbReference type="ARBA" id="ARBA00022801"/>
    </source>
</evidence>
<evidence type="ECO:0000256" key="1">
    <source>
        <dbReference type="ARBA" id="ARBA00022490"/>
    </source>
</evidence>
<dbReference type="Pfam" id="PF01876">
    <property type="entry name" value="RNase_P_p30"/>
    <property type="match status" value="1"/>
</dbReference>
<sequence length="236" mass="27194">MFFDLNIKGGSLENNIKLAKQASEYGWEHINFSYNQNDFKDALNLKDDLKDDLNGIIDFDYTLEIKSTNINEIRKATNKFRQKASCISVIGGDLKVNRAVLENVKIDVLSRPYLKRYDSGINHILAKEALRNDVAIELSFRDILKSYLAPRSKIISNFRDIYTLYRKFDFPLILSSGAESIFEIKTTHDFVSVFKQTGLEDDEINKSFLTSENILKFNKDRGDLIFKGVRRVNDEA</sequence>
<keyword evidence="2 6" id="KW-0819">tRNA processing</keyword>
<comment type="subunit">
    <text evidence="6">Consists of a catalytic RNA component and at least 4-5 protein subunits.</text>
</comment>
<keyword evidence="1 6" id="KW-0963">Cytoplasm</keyword>
<dbReference type="AlphaFoldDB" id="A0A8T3VD88"/>
<comment type="caution">
    <text evidence="7">The sequence shown here is derived from an EMBL/GenBank/DDBJ whole genome shotgun (WGS) entry which is preliminary data.</text>
</comment>
<dbReference type="RefSeq" id="WP_303738421.1">
    <property type="nucleotide sequence ID" value="NZ_SUTK01000007.1"/>
</dbReference>
<dbReference type="GO" id="GO:0005737">
    <property type="term" value="C:cytoplasm"/>
    <property type="evidence" value="ECO:0007669"/>
    <property type="project" value="UniProtKB-SubCell"/>
</dbReference>
<protein>
    <recommendedName>
        <fullName evidence="6">Ribonuclease P protein component 3</fullName>
        <shortName evidence="6">RNase P component 3</shortName>
        <ecNumber evidence="6">3.1.26.5</ecNumber>
    </recommendedName>
    <alternativeName>
        <fullName evidence="6">Rpp30</fullName>
    </alternativeName>
</protein>
<dbReference type="GO" id="GO:0004526">
    <property type="term" value="F:ribonuclease P activity"/>
    <property type="evidence" value="ECO:0007669"/>
    <property type="project" value="UniProtKB-UniRule"/>
</dbReference>
<gene>
    <name evidence="6" type="primary">rnp3</name>
    <name evidence="7" type="ORF">E7Z79_02570</name>
</gene>
<evidence type="ECO:0000313" key="7">
    <source>
        <dbReference type="EMBL" id="MBE6501305.1"/>
    </source>
</evidence>
<keyword evidence="3 6" id="KW-0540">Nuclease</keyword>
<comment type="function">
    <text evidence="6">Part of ribonuclease P, a protein complex that generates mature tRNA molecules by cleaving their 5'-ends.</text>
</comment>
<dbReference type="InterPro" id="IPR002738">
    <property type="entry name" value="RNase_P_p30"/>
</dbReference>
<proteinExistence type="inferred from homology"/>
<comment type="similarity">
    <text evidence="6">Belongs to the eukaryotic/archaeal RNase P protein component 3 family.</text>
</comment>
<keyword evidence="4 6" id="KW-0255">Endonuclease</keyword>
<dbReference type="HAMAP" id="MF_00756">
    <property type="entry name" value="RNase_P_3"/>
    <property type="match status" value="1"/>
</dbReference>
<dbReference type="EMBL" id="SUTK01000007">
    <property type="protein sequence ID" value="MBE6501305.1"/>
    <property type="molecule type" value="Genomic_DNA"/>
</dbReference>
<evidence type="ECO:0000313" key="8">
    <source>
        <dbReference type="Proteomes" id="UP000783037"/>
    </source>
</evidence>
<organism evidence="7 8">
    <name type="scientific">Methanobrevibacter thaueri</name>
    <dbReference type="NCBI Taxonomy" id="190975"/>
    <lineage>
        <taxon>Archaea</taxon>
        <taxon>Methanobacteriati</taxon>
        <taxon>Methanobacteriota</taxon>
        <taxon>Methanomada group</taxon>
        <taxon>Methanobacteria</taxon>
        <taxon>Methanobacteriales</taxon>
        <taxon>Methanobacteriaceae</taxon>
        <taxon>Methanobrevibacter</taxon>
    </lineage>
</organism>
<dbReference type="GO" id="GO:0001682">
    <property type="term" value="P:tRNA 5'-leader removal"/>
    <property type="evidence" value="ECO:0007669"/>
    <property type="project" value="UniProtKB-UniRule"/>
</dbReference>
<dbReference type="SUPFAM" id="SSF89550">
    <property type="entry name" value="PHP domain-like"/>
    <property type="match status" value="1"/>
</dbReference>
<evidence type="ECO:0000256" key="4">
    <source>
        <dbReference type="ARBA" id="ARBA00022759"/>
    </source>
</evidence>
<dbReference type="Gene3D" id="3.20.20.140">
    <property type="entry name" value="Metal-dependent hydrolases"/>
    <property type="match status" value="1"/>
</dbReference>
<dbReference type="GO" id="GO:0030677">
    <property type="term" value="C:ribonuclease P complex"/>
    <property type="evidence" value="ECO:0007669"/>
    <property type="project" value="UniProtKB-UniRule"/>
</dbReference>
<reference evidence="7" key="1">
    <citation type="submission" date="2019-04" db="EMBL/GenBank/DDBJ databases">
        <title>Evolution of Biomass-Degrading Anaerobic Consortia Revealed by Metagenomics.</title>
        <authorList>
            <person name="Peng X."/>
        </authorList>
    </citation>
    <scope>NUCLEOTIDE SEQUENCE</scope>
    <source>
        <strain evidence="7">SIG18</strain>
    </source>
</reference>
<dbReference type="InterPro" id="IPR023539">
    <property type="entry name" value="RNase_P_comp-3_arc"/>
</dbReference>